<organism evidence="2 3">
    <name type="scientific">Brachybacterium paraconglomeratum</name>
    <dbReference type="NCBI Taxonomy" id="173362"/>
    <lineage>
        <taxon>Bacteria</taxon>
        <taxon>Bacillati</taxon>
        <taxon>Actinomycetota</taxon>
        <taxon>Actinomycetes</taxon>
        <taxon>Micrococcales</taxon>
        <taxon>Dermabacteraceae</taxon>
        <taxon>Brachybacterium</taxon>
    </lineage>
</organism>
<proteinExistence type="predicted"/>
<dbReference type="InterPro" id="IPR036365">
    <property type="entry name" value="PGBD-like_sf"/>
</dbReference>
<name>A0A921GSR3_9MICO</name>
<dbReference type="SUPFAM" id="SSF55166">
    <property type="entry name" value="Hedgehog/DD-peptidase"/>
    <property type="match status" value="1"/>
</dbReference>
<dbReference type="Gene3D" id="3.30.1380.10">
    <property type="match status" value="1"/>
</dbReference>
<dbReference type="Pfam" id="PF01471">
    <property type="entry name" value="PG_binding_1"/>
    <property type="match status" value="2"/>
</dbReference>
<dbReference type="InterPro" id="IPR009045">
    <property type="entry name" value="Zn_M74/Hedgehog-like"/>
</dbReference>
<feature type="domain" description="Peptidoglycan binding-like" evidence="1">
    <location>
        <begin position="172"/>
        <end position="207"/>
    </location>
</feature>
<accession>A0A921GSR3</accession>
<evidence type="ECO:0000313" key="3">
    <source>
        <dbReference type="Proteomes" id="UP000775129"/>
    </source>
</evidence>
<dbReference type="Proteomes" id="UP000775129">
    <property type="component" value="Unassembled WGS sequence"/>
</dbReference>
<sequence>MATTYTSLPAAFSNKRKVEKLRADAAASFLRMSLRLAAGAGNFSIWSAHRDKAEQERLFRAAYTPVNRARRYSTDRAFQGRIWALKSGHLPVASPDYVGGSVGTHRQGRAVDIHPATVQNWIKANGRRFGWTWTKGQELGEHHHFEYEPALDQYKDEGTPNISGMQKALGVTVDGKPGTGFVAAVKKFQQANGLTVDGIAGPWTQKAILGKGDAAPTVPVTPAGGTSVPAPAPERTALAAAEDGIFPWADATTQFWDEMYPTQTYTGGEPIGLLHSTETGTWPGYGAGSSAPHLTVRFDPKARTISARQHFSTTRPSRALVNKAGGVQTNNQRIFQIELIGSCDLTFAKKHGYLYLPDLLEKAWARDALAAVLAAVSESLGIPLTSSVVWANYPGSYGEKASQRLTGDQWEAYTGWLGHQHAPENDHGDPGDIPVAEILAAAGGDPTAVIAPPSGGGGSSSSKLPSGKDALMALIDAPDFPLLRTPGNLCYYGGDAKQTAVSGKMPNSLVPGEITGTGKTSGAEGLKVWQRRMNERGYSLTVDGRYGADTEKAAKNLQRLAGLPQDGAIGPDTWHAAFLLPVVA</sequence>
<feature type="domain" description="Peptidoglycan binding-like" evidence="1">
    <location>
        <begin position="527"/>
        <end position="575"/>
    </location>
</feature>
<evidence type="ECO:0000313" key="2">
    <source>
        <dbReference type="EMBL" id="HJF51260.1"/>
    </source>
</evidence>
<gene>
    <name evidence="2" type="ORF">K8W24_15970</name>
</gene>
<dbReference type="AlphaFoldDB" id="A0A921GSR3"/>
<protein>
    <submittedName>
        <fullName evidence="2">Peptidoglycan-binding protein</fullName>
    </submittedName>
</protein>
<comment type="caution">
    <text evidence="2">The sequence shown here is derived from an EMBL/GenBank/DDBJ whole genome shotgun (WGS) entry which is preliminary data.</text>
</comment>
<dbReference type="EMBL" id="DYWO01000474">
    <property type="protein sequence ID" value="HJF51260.1"/>
    <property type="molecule type" value="Genomic_DNA"/>
</dbReference>
<dbReference type="InterPro" id="IPR002477">
    <property type="entry name" value="Peptidoglycan-bd-like"/>
</dbReference>
<reference evidence="2" key="1">
    <citation type="journal article" date="2021" name="PeerJ">
        <title>Extensive microbial diversity within the chicken gut microbiome revealed by metagenomics and culture.</title>
        <authorList>
            <person name="Gilroy R."/>
            <person name="Ravi A."/>
            <person name="Getino M."/>
            <person name="Pursley I."/>
            <person name="Horton D.L."/>
            <person name="Alikhan N.F."/>
            <person name="Baker D."/>
            <person name="Gharbi K."/>
            <person name="Hall N."/>
            <person name="Watson M."/>
            <person name="Adriaenssens E.M."/>
            <person name="Foster-Nyarko E."/>
            <person name="Jarju S."/>
            <person name="Secka A."/>
            <person name="Antonio M."/>
            <person name="Oren A."/>
            <person name="Chaudhuri R.R."/>
            <person name="La Ragione R."/>
            <person name="Hildebrand F."/>
            <person name="Pallen M.J."/>
        </authorList>
    </citation>
    <scope>NUCLEOTIDE SEQUENCE</scope>
    <source>
        <strain evidence="2">1647</strain>
    </source>
</reference>
<dbReference type="InterPro" id="IPR036366">
    <property type="entry name" value="PGBDSf"/>
</dbReference>
<dbReference type="Gene3D" id="1.10.101.10">
    <property type="entry name" value="PGBD-like superfamily/PGBD"/>
    <property type="match status" value="2"/>
</dbReference>
<reference evidence="2" key="2">
    <citation type="submission" date="2021-09" db="EMBL/GenBank/DDBJ databases">
        <authorList>
            <person name="Gilroy R."/>
        </authorList>
    </citation>
    <scope>NUCLEOTIDE SEQUENCE</scope>
    <source>
        <strain evidence="2">1647</strain>
    </source>
</reference>
<dbReference type="SUPFAM" id="SSF47090">
    <property type="entry name" value="PGBD-like"/>
    <property type="match status" value="2"/>
</dbReference>
<evidence type="ECO:0000259" key="1">
    <source>
        <dbReference type="Pfam" id="PF01471"/>
    </source>
</evidence>